<dbReference type="AlphaFoldDB" id="A0A1C2G166"/>
<dbReference type="InterPro" id="IPR006683">
    <property type="entry name" value="Thioestr_dom"/>
</dbReference>
<evidence type="ECO:0000313" key="4">
    <source>
        <dbReference type="Proteomes" id="UP000253250"/>
    </source>
</evidence>
<comment type="caution">
    <text evidence="3">The sequence shown here is derived from an EMBL/GenBank/DDBJ whole genome shotgun (WGS) entry which is preliminary data.</text>
</comment>
<dbReference type="RefSeq" id="WP_065970620.1">
    <property type="nucleotide sequence ID" value="NZ_CP080624.1"/>
</dbReference>
<dbReference type="Proteomes" id="UP000253250">
    <property type="component" value="Unassembled WGS sequence"/>
</dbReference>
<keyword evidence="2" id="KW-0378">Hydrolase</keyword>
<reference evidence="3 4" key="1">
    <citation type="submission" date="2018-02" db="EMBL/GenBank/DDBJ databases">
        <title>Insights into the biology of acidophilic members of the Acidiferrobacteraceae family derived from comparative genomic analyses.</title>
        <authorList>
            <person name="Issotta F."/>
            <person name="Thyssen C."/>
            <person name="Mena C."/>
            <person name="Moya A."/>
            <person name="Bellenberg S."/>
            <person name="Sproer C."/>
            <person name="Covarrubias P.C."/>
            <person name="Sand W."/>
            <person name="Quatrini R."/>
            <person name="Vera M."/>
        </authorList>
    </citation>
    <scope>NUCLEOTIDE SEQUENCE [LARGE SCALE GENOMIC DNA]</scope>
    <source>
        <strain evidence="4">m-1</strain>
    </source>
</reference>
<dbReference type="PANTHER" id="PTHR11049:SF5">
    <property type="entry name" value="ACYL-COA THIOESTER HYDROLASE YCIA"/>
    <property type="match status" value="1"/>
</dbReference>
<dbReference type="OrthoDB" id="9801856at2"/>
<dbReference type="PROSITE" id="PS51770">
    <property type="entry name" value="HOTDOG_ACOT"/>
    <property type="match status" value="1"/>
</dbReference>
<protein>
    <submittedName>
        <fullName evidence="3">Acyl-CoA thioesterase</fullName>
    </submittedName>
</protein>
<dbReference type="GO" id="GO:0009062">
    <property type="term" value="P:fatty acid catabolic process"/>
    <property type="evidence" value="ECO:0007669"/>
    <property type="project" value="TreeGrafter"/>
</dbReference>
<dbReference type="CDD" id="cd03442">
    <property type="entry name" value="BFIT_BACH"/>
    <property type="match status" value="1"/>
</dbReference>
<dbReference type="GO" id="GO:0006637">
    <property type="term" value="P:acyl-CoA metabolic process"/>
    <property type="evidence" value="ECO:0007669"/>
    <property type="project" value="TreeGrafter"/>
</dbReference>
<evidence type="ECO:0000256" key="1">
    <source>
        <dbReference type="ARBA" id="ARBA00010458"/>
    </source>
</evidence>
<proteinExistence type="inferred from homology"/>
<keyword evidence="4" id="KW-1185">Reference proteome</keyword>
<sequence length="137" mass="14765">MTPEDPVVDPGRLPTIRVVPMPADTNVAGDIFGGWILSQIDIAGSVVAHRRARGRVITVAVNAVQFHKPVFVGDLVSLYADVVRVGTTSLTVDVAVYAERFRDGTHTECVRVTEATLTYVAMGPDRKPRPVPAEDDA</sequence>
<evidence type="ECO:0000313" key="3">
    <source>
        <dbReference type="EMBL" id="RCN57159.1"/>
    </source>
</evidence>
<comment type="similarity">
    <text evidence="1">Belongs to the acyl coenzyme A hydrolase family.</text>
</comment>
<organism evidence="3 4">
    <name type="scientific">Acidiferrobacter thiooxydans</name>
    <dbReference type="NCBI Taxonomy" id="163359"/>
    <lineage>
        <taxon>Bacteria</taxon>
        <taxon>Pseudomonadati</taxon>
        <taxon>Pseudomonadota</taxon>
        <taxon>Gammaproteobacteria</taxon>
        <taxon>Acidiferrobacterales</taxon>
        <taxon>Acidiferrobacteraceae</taxon>
        <taxon>Acidiferrobacter</taxon>
    </lineage>
</organism>
<dbReference type="InterPro" id="IPR033120">
    <property type="entry name" value="HOTDOG_ACOT"/>
</dbReference>
<gene>
    <name evidence="3" type="ORF">C4900_09310</name>
</gene>
<dbReference type="Pfam" id="PF03061">
    <property type="entry name" value="4HBT"/>
    <property type="match status" value="1"/>
</dbReference>
<accession>A0A1C2G166</accession>
<dbReference type="EMBL" id="PSYR01000002">
    <property type="protein sequence ID" value="RCN57159.1"/>
    <property type="molecule type" value="Genomic_DNA"/>
</dbReference>
<dbReference type="InterPro" id="IPR040170">
    <property type="entry name" value="Cytosol_ACT"/>
</dbReference>
<dbReference type="GO" id="GO:0005829">
    <property type="term" value="C:cytosol"/>
    <property type="evidence" value="ECO:0007669"/>
    <property type="project" value="TreeGrafter"/>
</dbReference>
<evidence type="ECO:0000256" key="2">
    <source>
        <dbReference type="ARBA" id="ARBA00022801"/>
    </source>
</evidence>
<dbReference type="InterPro" id="IPR029069">
    <property type="entry name" value="HotDog_dom_sf"/>
</dbReference>
<dbReference type="STRING" id="163359.A9R16_12515"/>
<name>A0A1C2G166_9GAMM</name>
<dbReference type="SUPFAM" id="SSF54637">
    <property type="entry name" value="Thioesterase/thiol ester dehydrase-isomerase"/>
    <property type="match status" value="1"/>
</dbReference>
<dbReference type="Gene3D" id="3.10.129.10">
    <property type="entry name" value="Hotdog Thioesterase"/>
    <property type="match status" value="1"/>
</dbReference>
<dbReference type="GO" id="GO:0052816">
    <property type="term" value="F:long-chain fatty acyl-CoA hydrolase activity"/>
    <property type="evidence" value="ECO:0007669"/>
    <property type="project" value="TreeGrafter"/>
</dbReference>
<dbReference type="PANTHER" id="PTHR11049">
    <property type="entry name" value="ACYL COENZYME A THIOESTER HYDROLASE"/>
    <property type="match status" value="1"/>
</dbReference>